<organism evidence="1 2">
    <name type="scientific">Arachis hypogaea</name>
    <name type="common">Peanut</name>
    <dbReference type="NCBI Taxonomy" id="3818"/>
    <lineage>
        <taxon>Eukaryota</taxon>
        <taxon>Viridiplantae</taxon>
        <taxon>Streptophyta</taxon>
        <taxon>Embryophyta</taxon>
        <taxon>Tracheophyta</taxon>
        <taxon>Spermatophyta</taxon>
        <taxon>Magnoliopsida</taxon>
        <taxon>eudicotyledons</taxon>
        <taxon>Gunneridae</taxon>
        <taxon>Pentapetalae</taxon>
        <taxon>rosids</taxon>
        <taxon>fabids</taxon>
        <taxon>Fabales</taxon>
        <taxon>Fabaceae</taxon>
        <taxon>Papilionoideae</taxon>
        <taxon>50 kb inversion clade</taxon>
        <taxon>dalbergioids sensu lato</taxon>
        <taxon>Dalbergieae</taxon>
        <taxon>Pterocarpus clade</taxon>
        <taxon>Arachis</taxon>
    </lineage>
</organism>
<dbReference type="EMBL" id="CP031001">
    <property type="protein sequence ID" value="QHN79373.1"/>
    <property type="molecule type" value="Genomic_DNA"/>
</dbReference>
<evidence type="ECO:0000313" key="2">
    <source>
        <dbReference type="Proteomes" id="UP000464620"/>
    </source>
</evidence>
<protein>
    <submittedName>
        <fullName evidence="1">Uncharacterized protein</fullName>
    </submittedName>
</protein>
<reference evidence="1 2" key="1">
    <citation type="submission" date="2020-01" db="EMBL/GenBank/DDBJ databases">
        <title>Genome sequence of Arachis hypogaea, cultivar Shitouqi.</title>
        <authorList>
            <person name="Zhuang W."/>
            <person name="Chen H."/>
            <person name="Varshney R."/>
            <person name="Wang D."/>
            <person name="Ming R."/>
        </authorList>
    </citation>
    <scope>NUCLEOTIDE SEQUENCE [LARGE SCALE GENOMIC DNA]</scope>
    <source>
        <tissue evidence="1">Young leaf</tissue>
    </source>
</reference>
<sequence length="110" mass="12665">MRTCLKDLENQILDHVKQISLKLHHNLVVHHQEQILMEEEVEGEGSIKVEDLIIWIQDQFANSVEGQAILFLIAFIYSIKISSNLPLTCFNHNTMAIWLPDTPRAYLATP</sequence>
<proteinExistence type="predicted"/>
<name>A0A6B9VDA0_ARAHY</name>
<dbReference type="Proteomes" id="UP000464620">
    <property type="component" value="Chromosome B09"/>
</dbReference>
<accession>A0A6B9VDA0</accession>
<evidence type="ECO:0000313" key="1">
    <source>
        <dbReference type="EMBL" id="QHN79373.1"/>
    </source>
</evidence>
<dbReference type="AlphaFoldDB" id="A0A6B9VDA0"/>
<gene>
    <name evidence="1" type="ORF">DS421_19g669530</name>
</gene>